<dbReference type="InterPro" id="IPR052022">
    <property type="entry name" value="26kDa_periplasmic_antigen"/>
</dbReference>
<dbReference type="Gene3D" id="3.30.70.2970">
    <property type="entry name" value="Protein of unknown function (DUF541), domain 2"/>
    <property type="match status" value="1"/>
</dbReference>
<dbReference type="GO" id="GO:0006974">
    <property type="term" value="P:DNA damage response"/>
    <property type="evidence" value="ECO:0007669"/>
    <property type="project" value="TreeGrafter"/>
</dbReference>
<evidence type="ECO:0000313" key="3">
    <source>
        <dbReference type="Proteomes" id="UP000535415"/>
    </source>
</evidence>
<dbReference type="Pfam" id="PF04402">
    <property type="entry name" value="SIMPL"/>
    <property type="match status" value="1"/>
</dbReference>
<keyword evidence="1" id="KW-0732">Signal</keyword>
<dbReference type="AlphaFoldDB" id="A0A7W9BLH9"/>
<evidence type="ECO:0000256" key="1">
    <source>
        <dbReference type="SAM" id="SignalP"/>
    </source>
</evidence>
<keyword evidence="3" id="KW-1185">Reference proteome</keyword>
<proteinExistence type="predicted"/>
<dbReference type="Proteomes" id="UP000535415">
    <property type="component" value="Unassembled WGS sequence"/>
</dbReference>
<dbReference type="Gene3D" id="3.30.110.170">
    <property type="entry name" value="Protein of unknown function (DUF541), domain 1"/>
    <property type="match status" value="1"/>
</dbReference>
<feature type="signal peptide" evidence="1">
    <location>
        <begin position="1"/>
        <end position="23"/>
    </location>
</feature>
<name>A0A7W9BLH9_9RHOB</name>
<comment type="caution">
    <text evidence="2">The sequence shown here is derived from an EMBL/GenBank/DDBJ whole genome shotgun (WGS) entry which is preliminary data.</text>
</comment>
<accession>A0A7W9BLH9</accession>
<dbReference type="InterPro" id="IPR007497">
    <property type="entry name" value="SIMPL/DUF541"/>
</dbReference>
<dbReference type="EMBL" id="JACIJM010000006">
    <property type="protein sequence ID" value="MBB5722733.1"/>
    <property type="molecule type" value="Genomic_DNA"/>
</dbReference>
<evidence type="ECO:0000313" key="2">
    <source>
        <dbReference type="EMBL" id="MBB5722733.1"/>
    </source>
</evidence>
<sequence length="232" mass="24486">MRHIILTVAALVFAVGLSGQANADETRTITMTGEGSVAVKPDILRITAGVTVHETEAADAFRIMSDTLNQVADVLGENGIAPIDIQTSQLTLGERYGQNRENLNAEQVVIGYTAASSLTVVVRDLDQAGDIVDVLVTRGANQIRGFEFDIADPSEALEQARIAAVQDAIAKTALYTEAAQVKAGDILTISETAGSVDRPQQMFDMAAMGRSLPVEGGSLSVSARVSIITEIE</sequence>
<feature type="chain" id="PRO_5031167221" description="DUF541 domain-containing protein" evidence="1">
    <location>
        <begin position="24"/>
        <end position="232"/>
    </location>
</feature>
<dbReference type="PANTHER" id="PTHR34387">
    <property type="entry name" value="SLR1258 PROTEIN"/>
    <property type="match status" value="1"/>
</dbReference>
<reference evidence="2 3" key="1">
    <citation type="submission" date="2020-08" db="EMBL/GenBank/DDBJ databases">
        <title>Genomic Encyclopedia of Type Strains, Phase IV (KMG-IV): sequencing the most valuable type-strain genomes for metagenomic binning, comparative biology and taxonomic classification.</title>
        <authorList>
            <person name="Goeker M."/>
        </authorList>
    </citation>
    <scope>NUCLEOTIDE SEQUENCE [LARGE SCALE GENOMIC DNA]</scope>
    <source>
        <strain evidence="2 3">DSM 101064</strain>
    </source>
</reference>
<dbReference type="PANTHER" id="PTHR34387:SF1">
    <property type="entry name" value="PERIPLASMIC IMMUNOGENIC PROTEIN"/>
    <property type="match status" value="1"/>
</dbReference>
<evidence type="ECO:0008006" key="4">
    <source>
        <dbReference type="Google" id="ProtNLM"/>
    </source>
</evidence>
<organism evidence="2 3">
    <name type="scientific">Yoonia ponticola</name>
    <dbReference type="NCBI Taxonomy" id="1524255"/>
    <lineage>
        <taxon>Bacteria</taxon>
        <taxon>Pseudomonadati</taxon>
        <taxon>Pseudomonadota</taxon>
        <taxon>Alphaproteobacteria</taxon>
        <taxon>Rhodobacterales</taxon>
        <taxon>Paracoccaceae</taxon>
        <taxon>Yoonia</taxon>
    </lineage>
</organism>
<gene>
    <name evidence="2" type="ORF">FHS72_002363</name>
</gene>
<dbReference type="RefSeq" id="WP_183529278.1">
    <property type="nucleotide sequence ID" value="NZ_JACIJM010000006.1"/>
</dbReference>
<protein>
    <recommendedName>
        <fullName evidence="4">DUF541 domain-containing protein</fullName>
    </recommendedName>
</protein>